<dbReference type="InterPro" id="IPR022645">
    <property type="entry name" value="SecD/SecF_bac"/>
</dbReference>
<dbReference type="Gene3D" id="1.20.1640.10">
    <property type="entry name" value="Multidrug efflux transporter AcrB transmembrane domain"/>
    <property type="match status" value="1"/>
</dbReference>
<keyword evidence="5 10" id="KW-0812">Transmembrane</keyword>
<sequence>MEIIKYKYHFLIFSLVLLIPGIIFLAVFGLRLSIDFVGGSLATYEVSENSTQIVEESIKKTYSENSVELENFSIEGSNKLVVRTKPVDVNKNQELKTLLEEKHKDQSLKQVAFETVGPVVGRETTQNAFVSLAWASLGILLYIAYAFRNVPKPFSSVRFGAAAIIAMLHDAVLVLGVFSILGYFYGTEVDSLFITAILTVIGFSVHDTIVVFDRIRENLSKLPSSFNFESVVNFSIVETLNRSLATSFTVVLTLSSLYLLGGESIKTFVFAMLIGIISGTYSSIFTASPILVIWEDYVRKRSRNK</sequence>
<keyword evidence="4" id="KW-0997">Cell inner membrane</keyword>
<dbReference type="InterPro" id="IPR005665">
    <property type="entry name" value="SecF_bac"/>
</dbReference>
<dbReference type="InterPro" id="IPR022813">
    <property type="entry name" value="SecD/SecF_arch_bac"/>
</dbReference>
<organism evidence="12 13">
    <name type="scientific">candidate division WWE3 bacterium RIFOXYC1_FULL_39_7</name>
    <dbReference type="NCBI Taxonomy" id="1802643"/>
    <lineage>
        <taxon>Bacteria</taxon>
        <taxon>Katanobacteria</taxon>
    </lineage>
</organism>
<dbReference type="PANTHER" id="PTHR30081">
    <property type="entry name" value="PROTEIN-EXPORT MEMBRANE PROTEIN SEC"/>
    <property type="match status" value="1"/>
</dbReference>
<comment type="subunit">
    <text evidence="10">Forms a complex with SecD. Part of the essential Sec protein translocation apparatus which comprises SecA, SecYEG and auxiliary proteins SecDF. Other proteins may also be involved.</text>
</comment>
<dbReference type="Proteomes" id="UP000179113">
    <property type="component" value="Unassembled WGS sequence"/>
</dbReference>
<evidence type="ECO:0000256" key="4">
    <source>
        <dbReference type="ARBA" id="ARBA00022519"/>
    </source>
</evidence>
<dbReference type="NCBIfam" id="TIGR00966">
    <property type="entry name" value="transloc_SecF"/>
    <property type="match status" value="1"/>
</dbReference>
<dbReference type="GO" id="GO:0065002">
    <property type="term" value="P:intracellular protein transmembrane transport"/>
    <property type="evidence" value="ECO:0007669"/>
    <property type="project" value="UniProtKB-UniRule"/>
</dbReference>
<protein>
    <recommendedName>
        <fullName evidence="10">Protein-export membrane protein SecF</fullName>
    </recommendedName>
</protein>
<comment type="subcellular location">
    <subcellularLocation>
        <location evidence="1 10">Cell membrane</location>
        <topology evidence="1 10">Multi-pass membrane protein</topology>
    </subcellularLocation>
</comment>
<feature type="transmembrane region" description="Helical" evidence="10">
    <location>
        <begin position="267"/>
        <end position="294"/>
    </location>
</feature>
<comment type="function">
    <text evidence="10">Part of the Sec protein translocase complex. Interacts with the SecYEG preprotein conducting channel. SecDF uses the proton motive force (PMF) to complete protein translocation after the ATP-dependent function of SecA.</text>
</comment>
<reference evidence="12 13" key="1">
    <citation type="journal article" date="2016" name="Nat. Commun.">
        <title>Thousands of microbial genomes shed light on interconnected biogeochemical processes in an aquifer system.</title>
        <authorList>
            <person name="Anantharaman K."/>
            <person name="Brown C.T."/>
            <person name="Hug L.A."/>
            <person name="Sharon I."/>
            <person name="Castelle C.J."/>
            <person name="Probst A.J."/>
            <person name="Thomas B.C."/>
            <person name="Singh A."/>
            <person name="Wilkins M.J."/>
            <person name="Karaoz U."/>
            <person name="Brodie E.L."/>
            <person name="Williams K.H."/>
            <person name="Hubbard S.S."/>
            <person name="Banfield J.F."/>
        </authorList>
    </citation>
    <scope>NUCLEOTIDE SEQUENCE [LARGE SCALE GENOMIC DNA]</scope>
</reference>
<comment type="caution">
    <text evidence="12">The sequence shown here is derived from an EMBL/GenBank/DDBJ whole genome shotgun (WGS) entry which is preliminary data.</text>
</comment>
<dbReference type="GO" id="GO:0015450">
    <property type="term" value="F:protein-transporting ATPase activity"/>
    <property type="evidence" value="ECO:0007669"/>
    <property type="project" value="InterPro"/>
</dbReference>
<dbReference type="HAMAP" id="MF_01464_B">
    <property type="entry name" value="SecF_B"/>
    <property type="match status" value="1"/>
</dbReference>
<dbReference type="GO" id="GO:0006605">
    <property type="term" value="P:protein targeting"/>
    <property type="evidence" value="ECO:0007669"/>
    <property type="project" value="UniProtKB-UniRule"/>
</dbReference>
<dbReference type="AlphaFoldDB" id="A0A1F4WMX0"/>
<evidence type="ECO:0000256" key="7">
    <source>
        <dbReference type="ARBA" id="ARBA00022989"/>
    </source>
</evidence>
<dbReference type="SUPFAM" id="SSF82866">
    <property type="entry name" value="Multidrug efflux transporter AcrB transmembrane domain"/>
    <property type="match status" value="1"/>
</dbReference>
<dbReference type="PANTHER" id="PTHR30081:SF8">
    <property type="entry name" value="PROTEIN TRANSLOCASE SUBUNIT SECF"/>
    <property type="match status" value="1"/>
</dbReference>
<feature type="transmembrane region" description="Helical" evidence="10">
    <location>
        <begin position="12"/>
        <end position="34"/>
    </location>
</feature>
<evidence type="ECO:0000256" key="8">
    <source>
        <dbReference type="ARBA" id="ARBA00023010"/>
    </source>
</evidence>
<dbReference type="InterPro" id="IPR022646">
    <property type="entry name" value="SecD/SecF_CS"/>
</dbReference>
<feature type="domain" description="SSD" evidence="11">
    <location>
        <begin position="128"/>
        <end position="293"/>
    </location>
</feature>
<name>A0A1F4WMX0_UNCKA</name>
<keyword evidence="3 10" id="KW-1003">Cell membrane</keyword>
<dbReference type="PRINTS" id="PR01755">
    <property type="entry name" value="SECFTRNLCASE"/>
</dbReference>
<dbReference type="GO" id="GO:0005886">
    <property type="term" value="C:plasma membrane"/>
    <property type="evidence" value="ECO:0007669"/>
    <property type="project" value="UniProtKB-SubCell"/>
</dbReference>
<evidence type="ECO:0000256" key="6">
    <source>
        <dbReference type="ARBA" id="ARBA00022927"/>
    </source>
</evidence>
<keyword evidence="7 10" id="KW-1133">Transmembrane helix</keyword>
<dbReference type="GO" id="GO:0043952">
    <property type="term" value="P:protein transport by the Sec complex"/>
    <property type="evidence" value="ECO:0007669"/>
    <property type="project" value="UniProtKB-UniRule"/>
</dbReference>
<dbReference type="EMBL" id="MEWA01000009">
    <property type="protein sequence ID" value="OGC70243.1"/>
    <property type="molecule type" value="Genomic_DNA"/>
</dbReference>
<dbReference type="InterPro" id="IPR055344">
    <property type="entry name" value="SecD_SecF_C_bact"/>
</dbReference>
<feature type="transmembrane region" description="Helical" evidence="10">
    <location>
        <begin position="159"/>
        <end position="185"/>
    </location>
</feature>
<keyword evidence="8 10" id="KW-0811">Translocation</keyword>
<comment type="similarity">
    <text evidence="10">Belongs to the SecD/SecF family. SecF subfamily.</text>
</comment>
<evidence type="ECO:0000259" key="11">
    <source>
        <dbReference type="PROSITE" id="PS50156"/>
    </source>
</evidence>
<dbReference type="PROSITE" id="PS50156">
    <property type="entry name" value="SSD"/>
    <property type="match status" value="1"/>
</dbReference>
<feature type="transmembrane region" description="Helical" evidence="10">
    <location>
        <begin position="128"/>
        <end position="147"/>
    </location>
</feature>
<keyword evidence="9 10" id="KW-0472">Membrane</keyword>
<proteinExistence type="inferred from homology"/>
<evidence type="ECO:0000256" key="1">
    <source>
        <dbReference type="ARBA" id="ARBA00004651"/>
    </source>
</evidence>
<evidence type="ECO:0000313" key="12">
    <source>
        <dbReference type="EMBL" id="OGC70243.1"/>
    </source>
</evidence>
<dbReference type="InterPro" id="IPR048634">
    <property type="entry name" value="SecD_SecF_C"/>
</dbReference>
<feature type="transmembrane region" description="Helical" evidence="10">
    <location>
        <begin position="191"/>
        <end position="212"/>
    </location>
</feature>
<evidence type="ECO:0000256" key="3">
    <source>
        <dbReference type="ARBA" id="ARBA00022475"/>
    </source>
</evidence>
<keyword evidence="6 10" id="KW-0653">Protein transport</keyword>
<gene>
    <name evidence="10" type="primary">secF</name>
    <name evidence="12" type="ORF">A2415_00890</name>
</gene>
<accession>A0A1F4WMX0</accession>
<dbReference type="NCBIfam" id="TIGR00916">
    <property type="entry name" value="2A0604s01"/>
    <property type="match status" value="1"/>
</dbReference>
<evidence type="ECO:0000256" key="10">
    <source>
        <dbReference type="HAMAP-Rule" id="MF_01464"/>
    </source>
</evidence>
<evidence type="ECO:0000256" key="9">
    <source>
        <dbReference type="ARBA" id="ARBA00023136"/>
    </source>
</evidence>
<evidence type="ECO:0000313" key="13">
    <source>
        <dbReference type="Proteomes" id="UP000179113"/>
    </source>
</evidence>
<dbReference type="Pfam" id="PF07549">
    <property type="entry name" value="Sec_GG"/>
    <property type="match status" value="1"/>
</dbReference>
<keyword evidence="2 10" id="KW-0813">Transport</keyword>
<evidence type="ECO:0000256" key="5">
    <source>
        <dbReference type="ARBA" id="ARBA00022692"/>
    </source>
</evidence>
<feature type="transmembrane region" description="Helical" evidence="10">
    <location>
        <begin position="244"/>
        <end position="261"/>
    </location>
</feature>
<dbReference type="Pfam" id="PF02355">
    <property type="entry name" value="SecD_SecF_C"/>
    <property type="match status" value="1"/>
</dbReference>
<evidence type="ECO:0000256" key="2">
    <source>
        <dbReference type="ARBA" id="ARBA00022448"/>
    </source>
</evidence>
<dbReference type="InterPro" id="IPR000731">
    <property type="entry name" value="SSD"/>
</dbReference>